<dbReference type="EMBL" id="DACTUL010000032">
    <property type="protein sequence ID" value="HAT6345671.1"/>
    <property type="molecule type" value="Genomic_DNA"/>
</dbReference>
<reference evidence="2" key="1">
    <citation type="journal article" date="2018" name="Genome Biol.">
        <title>SKESA: strategic k-mer extension for scrupulous assemblies.</title>
        <authorList>
            <person name="Souvorov A."/>
            <person name="Agarwala R."/>
            <person name="Lipman D.J."/>
        </authorList>
    </citation>
    <scope>NUCLEOTIDE SEQUENCE</scope>
    <source>
        <strain evidence="2">OLC2673_Aeromonas</strain>
    </source>
</reference>
<proteinExistence type="predicted"/>
<reference evidence="3" key="3">
    <citation type="submission" date="2023-02" db="EMBL/GenBank/DDBJ databases">
        <title>The sequence of Aeromonas hydrophila K533.</title>
        <authorList>
            <person name="Luo X."/>
        </authorList>
    </citation>
    <scope>NUCLEOTIDE SEQUENCE</scope>
    <source>
        <strain evidence="3">K533</strain>
    </source>
</reference>
<accession>A0AAD3UCS0</accession>
<dbReference type="EMBL" id="CP118942">
    <property type="protein sequence ID" value="WEE28418.1"/>
    <property type="molecule type" value="Genomic_DNA"/>
</dbReference>
<evidence type="ECO:0000256" key="1">
    <source>
        <dbReference type="SAM" id="Coils"/>
    </source>
</evidence>
<reference evidence="2" key="2">
    <citation type="submission" date="2020-01" db="EMBL/GenBank/DDBJ databases">
        <authorList>
            <consortium name="NCBI Pathogen Detection Project"/>
        </authorList>
    </citation>
    <scope>NUCLEOTIDE SEQUENCE</scope>
    <source>
        <strain evidence="2">OLC2673_Aeromonas</strain>
    </source>
</reference>
<dbReference type="Proteomes" id="UP000859505">
    <property type="component" value="Unassembled WGS sequence"/>
</dbReference>
<dbReference type="RefSeq" id="WP_143239050.1">
    <property type="nucleotide sequence ID" value="NZ_AP023398.1"/>
</dbReference>
<keyword evidence="1" id="KW-0175">Coiled coil</keyword>
<evidence type="ECO:0000313" key="3">
    <source>
        <dbReference type="EMBL" id="WEE28418.1"/>
    </source>
</evidence>
<evidence type="ECO:0000313" key="2">
    <source>
        <dbReference type="EMBL" id="HAT6345671.1"/>
    </source>
</evidence>
<gene>
    <name evidence="2" type="ORF">JAJ28_003446</name>
    <name evidence="3" type="ORF">PY771_08885</name>
</gene>
<protein>
    <submittedName>
        <fullName evidence="2">Uncharacterized protein</fullName>
    </submittedName>
</protein>
<dbReference type="AlphaFoldDB" id="A0AAD3UCS0"/>
<evidence type="ECO:0000313" key="4">
    <source>
        <dbReference type="Proteomes" id="UP000859505"/>
    </source>
</evidence>
<organism evidence="2 4">
    <name type="scientific">Aeromonas hydrophila</name>
    <dbReference type="NCBI Taxonomy" id="644"/>
    <lineage>
        <taxon>Bacteria</taxon>
        <taxon>Pseudomonadati</taxon>
        <taxon>Pseudomonadota</taxon>
        <taxon>Gammaproteobacteria</taxon>
        <taxon>Aeromonadales</taxon>
        <taxon>Aeromonadaceae</taxon>
        <taxon>Aeromonas</taxon>
    </lineage>
</organism>
<name>A0AAD3UCS0_AERHY</name>
<feature type="coiled-coil region" evidence="1">
    <location>
        <begin position="126"/>
        <end position="153"/>
    </location>
</feature>
<dbReference type="Proteomes" id="UP001214666">
    <property type="component" value="Chromosome"/>
</dbReference>
<sequence>MSSEINWYLEGLKIIAQLAVGAVGAACGYKSAVRKFSETTKDTDKTIFTSSVTNERAVWRSELRETVGIYIECSYKFIENTGKLSELSSLKSLVIMRLNPKAWFYSSEHALDHAVLKSINSIYSTCEKERLNLIKLKAEIAALEKNAQELLKSEWQKSKKEAVEGRERDV</sequence>